<dbReference type="AlphaFoldDB" id="A0A9X3CR85"/>
<dbReference type="GO" id="GO:0000160">
    <property type="term" value="P:phosphorelay signal transduction system"/>
    <property type="evidence" value="ECO:0007669"/>
    <property type="project" value="InterPro"/>
</dbReference>
<dbReference type="Pfam" id="PF00486">
    <property type="entry name" value="Trans_reg_C"/>
    <property type="match status" value="1"/>
</dbReference>
<dbReference type="GO" id="GO:0003677">
    <property type="term" value="F:DNA binding"/>
    <property type="evidence" value="ECO:0007669"/>
    <property type="project" value="UniProtKB-UniRule"/>
</dbReference>
<reference evidence="6" key="1">
    <citation type="submission" date="2022-02" db="EMBL/GenBank/DDBJ databases">
        <title>Vibrio sp. nov, a new bacterium isolated from seawater.</title>
        <authorList>
            <person name="Yuan Y."/>
        </authorList>
    </citation>
    <scope>NUCLEOTIDE SEQUENCE</scope>
    <source>
        <strain evidence="6">ZSDZ65</strain>
    </source>
</reference>
<evidence type="ECO:0000256" key="1">
    <source>
        <dbReference type="ARBA" id="ARBA00023125"/>
    </source>
</evidence>
<dbReference type="InterPro" id="IPR016032">
    <property type="entry name" value="Sig_transdc_resp-reg_C-effctor"/>
</dbReference>
<evidence type="ECO:0000313" key="7">
    <source>
        <dbReference type="Proteomes" id="UP001155587"/>
    </source>
</evidence>
<protein>
    <submittedName>
        <fullName evidence="6">Helix-turn-helix domain-containing protein</fullName>
    </submittedName>
</protein>
<gene>
    <name evidence="6" type="ORF">MD535_18745</name>
</gene>
<keyword evidence="4" id="KW-0812">Transmembrane</keyword>
<dbReference type="CDD" id="cd00383">
    <property type="entry name" value="trans_reg_C"/>
    <property type="match status" value="1"/>
</dbReference>
<dbReference type="SUPFAM" id="SSF46894">
    <property type="entry name" value="C-terminal effector domain of the bipartite response regulators"/>
    <property type="match status" value="1"/>
</dbReference>
<dbReference type="EMBL" id="JAKRRY010000030">
    <property type="protein sequence ID" value="MCW8348031.1"/>
    <property type="molecule type" value="Genomic_DNA"/>
</dbReference>
<feature type="compositionally biased region" description="Low complexity" evidence="3">
    <location>
        <begin position="118"/>
        <end position="128"/>
    </location>
</feature>
<dbReference type="SMART" id="SM00862">
    <property type="entry name" value="Trans_reg_C"/>
    <property type="match status" value="1"/>
</dbReference>
<evidence type="ECO:0000256" key="2">
    <source>
        <dbReference type="PROSITE-ProRule" id="PRU01091"/>
    </source>
</evidence>
<keyword evidence="4" id="KW-1133">Transmembrane helix</keyword>
<proteinExistence type="predicted"/>
<evidence type="ECO:0000313" key="6">
    <source>
        <dbReference type="EMBL" id="MCW8348031.1"/>
    </source>
</evidence>
<organism evidence="6 7">
    <name type="scientific">Vibrio qingdaonensis</name>
    <dbReference type="NCBI Taxonomy" id="2829491"/>
    <lineage>
        <taxon>Bacteria</taxon>
        <taxon>Pseudomonadati</taxon>
        <taxon>Pseudomonadota</taxon>
        <taxon>Gammaproteobacteria</taxon>
        <taxon>Vibrionales</taxon>
        <taxon>Vibrionaceae</taxon>
        <taxon>Vibrio</taxon>
    </lineage>
</organism>
<name>A0A9X3CR85_9VIBR</name>
<dbReference type="RefSeq" id="WP_265676595.1">
    <property type="nucleotide sequence ID" value="NZ_JAKRRY010000030.1"/>
</dbReference>
<dbReference type="PROSITE" id="PS51755">
    <property type="entry name" value="OMPR_PHOB"/>
    <property type="match status" value="1"/>
</dbReference>
<sequence length="235" mass="25483">MTPTTNITLNPNNGHLAEDGLTFAKLNSSERLILEALCNAQGHPLTKQQLLDVGWPGKIVVANSLNVAIRNIRTALDKVGLVMCLETVPTIGFRLDLNVILITNDVPFVSVNVSSASANANDNDASSSERAAQPVEECPSPNDAVVTPTRFELVKKVPLMALYTALLFCALVIFYVSSIKPSMHTYKRGNTTLVGSFSLPDNTVHALSQETEGHAVYFRDTSDEDGIIRLVPIEH</sequence>
<dbReference type="InterPro" id="IPR036388">
    <property type="entry name" value="WH-like_DNA-bd_sf"/>
</dbReference>
<comment type="caution">
    <text evidence="6">The sequence shown here is derived from an EMBL/GenBank/DDBJ whole genome shotgun (WGS) entry which is preliminary data.</text>
</comment>
<feature type="DNA-binding region" description="OmpR/PhoB-type" evidence="2">
    <location>
        <begin position="1"/>
        <end position="97"/>
    </location>
</feature>
<evidence type="ECO:0000256" key="3">
    <source>
        <dbReference type="SAM" id="MobiDB-lite"/>
    </source>
</evidence>
<keyword evidence="1 2" id="KW-0238">DNA-binding</keyword>
<dbReference type="InterPro" id="IPR001867">
    <property type="entry name" value="OmpR/PhoB-type_DNA-bd"/>
</dbReference>
<feature type="transmembrane region" description="Helical" evidence="4">
    <location>
        <begin position="157"/>
        <end position="178"/>
    </location>
</feature>
<accession>A0A9X3CR85</accession>
<keyword evidence="4" id="KW-0472">Membrane</keyword>
<dbReference type="Proteomes" id="UP001155587">
    <property type="component" value="Unassembled WGS sequence"/>
</dbReference>
<feature type="domain" description="OmpR/PhoB-type" evidence="5">
    <location>
        <begin position="1"/>
        <end position="97"/>
    </location>
</feature>
<keyword evidence="7" id="KW-1185">Reference proteome</keyword>
<evidence type="ECO:0000259" key="5">
    <source>
        <dbReference type="PROSITE" id="PS51755"/>
    </source>
</evidence>
<dbReference type="Gene3D" id="1.10.10.10">
    <property type="entry name" value="Winged helix-like DNA-binding domain superfamily/Winged helix DNA-binding domain"/>
    <property type="match status" value="1"/>
</dbReference>
<feature type="region of interest" description="Disordered" evidence="3">
    <location>
        <begin position="118"/>
        <end position="139"/>
    </location>
</feature>
<dbReference type="GO" id="GO:0006355">
    <property type="term" value="P:regulation of DNA-templated transcription"/>
    <property type="evidence" value="ECO:0007669"/>
    <property type="project" value="InterPro"/>
</dbReference>
<evidence type="ECO:0000256" key="4">
    <source>
        <dbReference type="SAM" id="Phobius"/>
    </source>
</evidence>